<keyword evidence="1 5" id="KW-0328">Glycosyltransferase</keyword>
<feature type="region of interest" description="Disordered" evidence="6">
    <location>
        <begin position="1"/>
        <end position="25"/>
    </location>
</feature>
<dbReference type="GO" id="GO:0071555">
    <property type="term" value="P:cell wall organization"/>
    <property type="evidence" value="ECO:0007669"/>
    <property type="project" value="UniProtKB-KW"/>
</dbReference>
<dbReference type="NCBIfam" id="TIGR00696">
    <property type="entry name" value="wecG_tagA_cpsF"/>
    <property type="match status" value="1"/>
</dbReference>
<dbReference type="EC" id="2.4.1.187" evidence="5"/>
<dbReference type="AlphaFoldDB" id="A0A1N7JMX0"/>
<name>A0A1N7JMX0_9BACL</name>
<dbReference type="Proteomes" id="UP000186156">
    <property type="component" value="Unassembled WGS sequence"/>
</dbReference>
<dbReference type="CDD" id="cd06533">
    <property type="entry name" value="Glyco_transf_WecG_TagA"/>
    <property type="match status" value="1"/>
</dbReference>
<dbReference type="GO" id="GO:0047244">
    <property type="term" value="F:N-acetylglucosaminyldiphosphoundecaprenol N-acetyl-beta-D-mannosaminyltransferase activity"/>
    <property type="evidence" value="ECO:0007669"/>
    <property type="project" value="UniProtKB-UniRule"/>
</dbReference>
<dbReference type="InterPro" id="IPR004629">
    <property type="entry name" value="WecG_TagA_CpsF"/>
</dbReference>
<dbReference type="EMBL" id="FTOO01000001">
    <property type="protein sequence ID" value="SIS50712.1"/>
    <property type="molecule type" value="Genomic_DNA"/>
</dbReference>
<evidence type="ECO:0000256" key="2">
    <source>
        <dbReference type="ARBA" id="ARBA00022679"/>
    </source>
</evidence>
<keyword evidence="4 5" id="KW-0961">Cell wall biogenesis/degradation</keyword>
<comment type="function">
    <text evidence="5">Catalyzes the conversion of GlcNAc-PP-undecaprenol into ManNAc-GlcNAc-PP-undecaprenol, the first committed lipid intermediate in the de novo synthesis of teichoic acid.</text>
</comment>
<evidence type="ECO:0000256" key="1">
    <source>
        <dbReference type="ARBA" id="ARBA00022676"/>
    </source>
</evidence>
<comment type="similarity">
    <text evidence="5">Belongs to the glycosyltransferase 26 family. TagA/TarA subfamily.</text>
</comment>
<sequence length="290" mass="32684">MRVGVRPETSNGARETPRQGQRRKRAELVNKRWGHGSVAVQGFAKDVVDVLGVRFHRVTMAEAVEKILFWTTDGGHHLVVTAGPEFVMQCQRQEALLRLVNSADLVTADGIGVVWAARRKGRPVPERVTGVELVPHVLTEAMRRHQALRVYLLGATAASLEACLTRLQASYPTHAFAGHHGYFQHPDLERILEDIRAFRPHLLLVGMGQPRQELFLRDVMGKLPPLVGMGVGGSIDVWGGTVRRAPEAFRRTNLEWLYRLITEPRRFRRQLALPRFAWRVITSPTRQDGP</sequence>
<accession>A0A1N7JMX0</accession>
<organism evidence="7 8">
    <name type="scientific">Alicyclobacillus vulcanalis</name>
    <dbReference type="NCBI Taxonomy" id="252246"/>
    <lineage>
        <taxon>Bacteria</taxon>
        <taxon>Bacillati</taxon>
        <taxon>Bacillota</taxon>
        <taxon>Bacilli</taxon>
        <taxon>Bacillales</taxon>
        <taxon>Alicyclobacillaceae</taxon>
        <taxon>Alicyclobacillus</taxon>
    </lineage>
</organism>
<evidence type="ECO:0000256" key="5">
    <source>
        <dbReference type="HAMAP-Rule" id="MF_02070"/>
    </source>
</evidence>
<dbReference type="InterPro" id="IPR034714">
    <property type="entry name" value="TagA_TarA"/>
</dbReference>
<evidence type="ECO:0000256" key="4">
    <source>
        <dbReference type="ARBA" id="ARBA00023316"/>
    </source>
</evidence>
<evidence type="ECO:0000313" key="7">
    <source>
        <dbReference type="EMBL" id="SIS50712.1"/>
    </source>
</evidence>
<keyword evidence="3 5" id="KW-0777">Teichoic acid biosynthesis</keyword>
<dbReference type="UniPathway" id="UPA00632"/>
<proteinExistence type="inferred from homology"/>
<dbReference type="PANTHER" id="PTHR34136:SF1">
    <property type="entry name" value="UDP-N-ACETYL-D-MANNOSAMINURONIC ACID TRANSFERASE"/>
    <property type="match status" value="1"/>
</dbReference>
<comment type="catalytic activity">
    <reaction evidence="5">
        <text>UDP-N-acetyl-alpha-D-mannosamine + N-acetyl-alpha-D-glucosaminyl-di-trans,octa-cis-undecaprenyl diphosphate = N-acetyl-beta-D-mannosaminyl-(1-&gt;4)-N-acetyl-alpha-D-glucosaminyl di-trans,octa-cis-undecaprenyl diphosphate + UDP + H(+)</text>
        <dbReference type="Rhea" id="RHEA:16053"/>
        <dbReference type="ChEBI" id="CHEBI:15378"/>
        <dbReference type="ChEBI" id="CHEBI:58223"/>
        <dbReference type="ChEBI" id="CHEBI:62959"/>
        <dbReference type="ChEBI" id="CHEBI:68623"/>
        <dbReference type="ChEBI" id="CHEBI:132210"/>
        <dbReference type="EC" id="2.4.1.187"/>
    </reaction>
</comment>
<evidence type="ECO:0000313" key="8">
    <source>
        <dbReference type="Proteomes" id="UP000186156"/>
    </source>
</evidence>
<dbReference type="HAMAP" id="MF_02070">
    <property type="entry name" value="TagA_TarA"/>
    <property type="match status" value="1"/>
</dbReference>
<evidence type="ECO:0000256" key="3">
    <source>
        <dbReference type="ARBA" id="ARBA00022944"/>
    </source>
</evidence>
<keyword evidence="2 5" id="KW-0808">Transferase</keyword>
<dbReference type="Pfam" id="PF03808">
    <property type="entry name" value="Glyco_tran_WecG"/>
    <property type="match status" value="1"/>
</dbReference>
<dbReference type="PANTHER" id="PTHR34136">
    <property type="match status" value="1"/>
</dbReference>
<protein>
    <recommendedName>
        <fullName evidence="5">N-acetylglucosaminyldiphosphoundecaprenol N-acetyl-beta-D-mannosaminyltransferase</fullName>
        <ecNumber evidence="5">2.4.1.187</ecNumber>
    </recommendedName>
    <alternativeName>
        <fullName evidence="5">N-acetylmannosaminyltransferase</fullName>
    </alternativeName>
    <alternativeName>
        <fullName evidence="5">UDP-N-acetylmannosamine transferase</fullName>
    </alternativeName>
    <alternativeName>
        <fullName evidence="5">UDP-N-acetylmannosamine:N-acetylglucosaminyl pyrophosphorylundecaprenol N-acetylmannosaminyltransferase</fullName>
    </alternativeName>
</protein>
<evidence type="ECO:0000256" key="6">
    <source>
        <dbReference type="SAM" id="MobiDB-lite"/>
    </source>
</evidence>
<comment type="pathway">
    <text evidence="5">Cell wall biogenesis; teichoic acid biosynthesis.</text>
</comment>
<dbReference type="GO" id="GO:0019350">
    <property type="term" value="P:teichoic acid biosynthetic process"/>
    <property type="evidence" value="ECO:0007669"/>
    <property type="project" value="UniProtKB-UniRule"/>
</dbReference>
<keyword evidence="8" id="KW-1185">Reference proteome</keyword>
<gene>
    <name evidence="7" type="ORF">SAMN05421799_10188</name>
</gene>
<reference evidence="8" key="1">
    <citation type="submission" date="2017-01" db="EMBL/GenBank/DDBJ databases">
        <authorList>
            <person name="Varghese N."/>
            <person name="Submissions S."/>
        </authorList>
    </citation>
    <scope>NUCLEOTIDE SEQUENCE [LARGE SCALE GENOMIC DNA]</scope>
    <source>
        <strain evidence="8">DSM 16176</strain>
    </source>
</reference>
<dbReference type="STRING" id="252246.SAMN05421799_10188"/>